<dbReference type="PANTHER" id="PTHR11567:SF110">
    <property type="entry name" value="2-PHOSPHOXYLOSE PHOSPHATASE 1"/>
    <property type="match status" value="1"/>
</dbReference>
<evidence type="ECO:0000313" key="4">
    <source>
        <dbReference type="Proteomes" id="UP000054524"/>
    </source>
</evidence>
<dbReference type="InterPro" id="IPR050645">
    <property type="entry name" value="Histidine_acid_phosphatase"/>
</dbReference>
<dbReference type="Gene3D" id="3.40.50.1240">
    <property type="entry name" value="Phosphoglycerate mutase-like"/>
    <property type="match status" value="1"/>
</dbReference>
<dbReference type="PROSITE" id="PS00616">
    <property type="entry name" value="HIS_ACID_PHOSPHAT_1"/>
    <property type="match status" value="1"/>
</dbReference>
<organism evidence="3 4">
    <name type="scientific">Nematocida ausubeli (strain ATCC PRA-371 / ERTm2)</name>
    <name type="common">Nematode killer fungus</name>
    <dbReference type="NCBI Taxonomy" id="1913371"/>
    <lineage>
        <taxon>Eukaryota</taxon>
        <taxon>Fungi</taxon>
        <taxon>Fungi incertae sedis</taxon>
        <taxon>Microsporidia</taxon>
        <taxon>Nematocida</taxon>
    </lineage>
</organism>
<evidence type="ECO:0008006" key="5">
    <source>
        <dbReference type="Google" id="ProtNLM"/>
    </source>
</evidence>
<sequence length="382" mass="44167">MRLQLEYVHLVHRHGERTPLMFGPHDKTNWNMCHRVSQIDYTIPRKNPTLLDRAKSLLSYMHIGPAMPVRFKITQNSGRQFNCAPGQLTDKGRETLFNVGKWFRKKYIEEEKLLSPSFKSSEFNLRSTNFQRTLESLQSLMQGIYKDTREAMNVSVMDLTQDSLTSNKYCPKLKALKDMSHQTLKKTFEGEASEIRKYFTKNHSPFFSTLSPYAIYDLVVSSRAHGLTQFLRVPKSIMSSLEKYSVQLWFNHLNMKEALSLNTGGLLKEISECMLVKSIGKESSIKASIFSAHDITVYPLLMSVGLNTMEWPKFGANVVFELFRKPGSEKRYVQMRYNGKIMEMPKCNPVKIKSGIYCPFEDFIKMCNEAYIQDFSQACINE</sequence>
<dbReference type="InterPro" id="IPR033379">
    <property type="entry name" value="Acid_Pase_AS"/>
</dbReference>
<dbReference type="HOGENOM" id="CLU_030431_5_0_1"/>
<accession>A0A086J4F3</accession>
<dbReference type="CDD" id="cd07061">
    <property type="entry name" value="HP_HAP_like"/>
    <property type="match status" value="1"/>
</dbReference>
<dbReference type="InterPro" id="IPR029033">
    <property type="entry name" value="His_PPase_superfam"/>
</dbReference>
<dbReference type="RefSeq" id="XP_052905576.1">
    <property type="nucleotide sequence ID" value="XM_053047751.1"/>
</dbReference>
<dbReference type="OrthoDB" id="10257284at2759"/>
<dbReference type="PANTHER" id="PTHR11567">
    <property type="entry name" value="ACID PHOSPHATASE-RELATED"/>
    <property type="match status" value="1"/>
</dbReference>
<evidence type="ECO:0000256" key="2">
    <source>
        <dbReference type="ARBA" id="ARBA00022801"/>
    </source>
</evidence>
<dbReference type="Pfam" id="PF00328">
    <property type="entry name" value="His_Phos_2"/>
    <property type="match status" value="1"/>
</dbReference>
<reference evidence="3 4" key="1">
    <citation type="journal article" date="2014" name="Genome Announc.">
        <title>Genome Sequence of the Microsporidian Species Nematocida sp1 Strain ERTm6 (ATCC PRA-372).</title>
        <authorList>
            <person name="Bakowski M.A."/>
            <person name="Priest M."/>
            <person name="Young S."/>
            <person name="Cuomo C.A."/>
            <person name="Troemel E.R."/>
        </authorList>
    </citation>
    <scope>NUCLEOTIDE SEQUENCE [LARGE SCALE GENOMIC DNA]</scope>
    <source>
        <strain evidence="3 4">ERTm6</strain>
    </source>
</reference>
<dbReference type="GO" id="GO:0016791">
    <property type="term" value="F:phosphatase activity"/>
    <property type="evidence" value="ECO:0007669"/>
    <property type="project" value="TreeGrafter"/>
</dbReference>
<evidence type="ECO:0000256" key="1">
    <source>
        <dbReference type="ARBA" id="ARBA00005375"/>
    </source>
</evidence>
<comment type="caution">
    <text evidence="3">The sequence shown here is derived from an EMBL/GenBank/DDBJ whole genome shotgun (WGS) entry which is preliminary data.</text>
</comment>
<dbReference type="SUPFAM" id="SSF53254">
    <property type="entry name" value="Phosphoglycerate mutase-like"/>
    <property type="match status" value="1"/>
</dbReference>
<dbReference type="InterPro" id="IPR000560">
    <property type="entry name" value="His_Pase_clade-2"/>
</dbReference>
<evidence type="ECO:0000313" key="3">
    <source>
        <dbReference type="EMBL" id="KFG27021.1"/>
    </source>
</evidence>
<keyword evidence="4" id="KW-1185">Reference proteome</keyword>
<comment type="similarity">
    <text evidence="1">Belongs to the histidine acid phosphatase family.</text>
</comment>
<proteinExistence type="inferred from homology"/>
<dbReference type="AlphaFoldDB" id="A0A086J4F3"/>
<keyword evidence="2" id="KW-0378">Hydrolase</keyword>
<dbReference type="Proteomes" id="UP000054524">
    <property type="component" value="Unassembled WGS sequence"/>
</dbReference>
<dbReference type="EMBL" id="AKIJ01000001">
    <property type="protein sequence ID" value="KFG27021.1"/>
    <property type="molecule type" value="Genomic_DNA"/>
</dbReference>
<dbReference type="GeneID" id="77675065"/>
<protein>
    <recommendedName>
        <fullName evidence="5">Acid phosphatase</fullName>
    </recommendedName>
</protein>
<name>A0A086J4F3_NEMA1</name>
<gene>
    <name evidence="3" type="ORF">NESG_00092</name>
</gene>